<reference evidence="1" key="1">
    <citation type="submission" date="2018-05" db="EMBL/GenBank/DDBJ databases">
        <authorList>
            <person name="Lanie J.A."/>
            <person name="Ng W.-L."/>
            <person name="Kazmierczak K.M."/>
            <person name="Andrzejewski T.M."/>
            <person name="Davidsen T.M."/>
            <person name="Wayne K.J."/>
            <person name="Tettelin H."/>
            <person name="Glass J.I."/>
            <person name="Rusch D."/>
            <person name="Podicherti R."/>
            <person name="Tsui H.-C.T."/>
            <person name="Winkler M.E."/>
        </authorList>
    </citation>
    <scope>NUCLEOTIDE SEQUENCE</scope>
</reference>
<protein>
    <submittedName>
        <fullName evidence="1">Uncharacterized protein</fullName>
    </submittedName>
</protein>
<organism evidence="1">
    <name type="scientific">marine metagenome</name>
    <dbReference type="NCBI Taxonomy" id="408172"/>
    <lineage>
        <taxon>unclassified sequences</taxon>
        <taxon>metagenomes</taxon>
        <taxon>ecological metagenomes</taxon>
    </lineage>
</organism>
<dbReference type="AlphaFoldDB" id="A0A383E6V6"/>
<accession>A0A383E6V6</accession>
<proteinExistence type="predicted"/>
<feature type="non-terminal residue" evidence="1">
    <location>
        <position position="65"/>
    </location>
</feature>
<name>A0A383E6V6_9ZZZZ</name>
<dbReference type="EMBL" id="UINC01223397">
    <property type="protein sequence ID" value="SVE52582.1"/>
    <property type="molecule type" value="Genomic_DNA"/>
</dbReference>
<sequence>MRNRVAVILSPFLPSYCSLATLQWHQRISPFSNPLRAACALSFHTSTLKKEACSPFLRLSLTASL</sequence>
<gene>
    <name evidence="1" type="ORF">METZ01_LOCUS505436</name>
</gene>
<evidence type="ECO:0000313" key="1">
    <source>
        <dbReference type="EMBL" id="SVE52582.1"/>
    </source>
</evidence>